<comment type="subcellular location">
    <subcellularLocation>
        <location evidence="1">Endoplasmic reticulum membrane</location>
    </subcellularLocation>
</comment>
<sequence>MGFWEDGSDNDGCFETDVVEWCHRFTTDSITHFTTGKRIHAIEAYYNELLAAQNRKPKKPSENDLRDASKFFKSIKTLIVGIYFFIIVPPWRLRVELDAFFKKMGDRRLDLESLSDLVYTDAIIKESFRMFTPAPYTARNSTAEDIVADRVWPEGTQYIINIHGLNSY</sequence>
<dbReference type="GO" id="GO:0005789">
    <property type="term" value="C:endoplasmic reticulum membrane"/>
    <property type="evidence" value="ECO:0007669"/>
    <property type="project" value="UniProtKB-SubCell"/>
</dbReference>
<comment type="caution">
    <text evidence="5">The sequence shown here is derived from an EMBL/GenBank/DDBJ whole genome shotgun (WGS) entry which is preliminary data.</text>
</comment>
<comment type="similarity">
    <text evidence="2">Belongs to the cytochrome P450 family.</text>
</comment>
<evidence type="ECO:0000313" key="6">
    <source>
        <dbReference type="Proteomes" id="UP000789375"/>
    </source>
</evidence>
<dbReference type="InterPro" id="IPR001128">
    <property type="entry name" value="Cyt_P450"/>
</dbReference>
<dbReference type="Proteomes" id="UP000789375">
    <property type="component" value="Unassembled WGS sequence"/>
</dbReference>
<proteinExistence type="inferred from homology"/>
<reference evidence="5" key="1">
    <citation type="submission" date="2021-06" db="EMBL/GenBank/DDBJ databases">
        <authorList>
            <person name="Kallberg Y."/>
            <person name="Tangrot J."/>
            <person name="Rosling A."/>
        </authorList>
    </citation>
    <scope>NUCLEOTIDE SEQUENCE</scope>
    <source>
        <strain evidence="5">87-6 pot B 2015</strain>
    </source>
</reference>
<dbReference type="EMBL" id="CAJVPP010003013">
    <property type="protein sequence ID" value="CAG8618064.1"/>
    <property type="molecule type" value="Genomic_DNA"/>
</dbReference>
<keyword evidence="3" id="KW-0256">Endoplasmic reticulum</keyword>
<gene>
    <name evidence="5" type="ORF">FMOSSE_LOCUS9825</name>
</gene>
<dbReference type="GO" id="GO:0005506">
    <property type="term" value="F:iron ion binding"/>
    <property type="evidence" value="ECO:0007669"/>
    <property type="project" value="InterPro"/>
</dbReference>
<dbReference type="GO" id="GO:0020037">
    <property type="term" value="F:heme binding"/>
    <property type="evidence" value="ECO:0007669"/>
    <property type="project" value="InterPro"/>
</dbReference>
<dbReference type="Gene3D" id="1.10.630.10">
    <property type="entry name" value="Cytochrome P450"/>
    <property type="match status" value="1"/>
</dbReference>
<accession>A0A9N9CVU6</accession>
<evidence type="ECO:0000256" key="4">
    <source>
        <dbReference type="ARBA" id="ARBA00023136"/>
    </source>
</evidence>
<dbReference type="PANTHER" id="PTHR24291">
    <property type="entry name" value="CYTOCHROME P450 FAMILY 4"/>
    <property type="match status" value="1"/>
</dbReference>
<evidence type="ECO:0000256" key="1">
    <source>
        <dbReference type="ARBA" id="ARBA00004586"/>
    </source>
</evidence>
<dbReference type="GO" id="GO:0004497">
    <property type="term" value="F:monooxygenase activity"/>
    <property type="evidence" value="ECO:0007669"/>
    <property type="project" value="InterPro"/>
</dbReference>
<dbReference type="GO" id="GO:0016705">
    <property type="term" value="F:oxidoreductase activity, acting on paired donors, with incorporation or reduction of molecular oxygen"/>
    <property type="evidence" value="ECO:0007669"/>
    <property type="project" value="InterPro"/>
</dbReference>
<evidence type="ECO:0000313" key="5">
    <source>
        <dbReference type="EMBL" id="CAG8618064.1"/>
    </source>
</evidence>
<evidence type="ECO:0000256" key="2">
    <source>
        <dbReference type="ARBA" id="ARBA00010617"/>
    </source>
</evidence>
<keyword evidence="6" id="KW-1185">Reference proteome</keyword>
<dbReference type="InterPro" id="IPR036396">
    <property type="entry name" value="Cyt_P450_sf"/>
</dbReference>
<evidence type="ECO:0000256" key="3">
    <source>
        <dbReference type="ARBA" id="ARBA00022824"/>
    </source>
</evidence>
<dbReference type="Pfam" id="PF00067">
    <property type="entry name" value="p450"/>
    <property type="match status" value="1"/>
</dbReference>
<dbReference type="SUPFAM" id="SSF48264">
    <property type="entry name" value="Cytochrome P450"/>
    <property type="match status" value="1"/>
</dbReference>
<name>A0A9N9CVU6_FUNMO</name>
<keyword evidence="4" id="KW-0472">Membrane</keyword>
<dbReference type="AlphaFoldDB" id="A0A9N9CVU6"/>
<dbReference type="InterPro" id="IPR050196">
    <property type="entry name" value="Cytochrome_P450_Monoox"/>
</dbReference>
<organism evidence="5 6">
    <name type="scientific">Funneliformis mosseae</name>
    <name type="common">Endomycorrhizal fungus</name>
    <name type="synonym">Glomus mosseae</name>
    <dbReference type="NCBI Taxonomy" id="27381"/>
    <lineage>
        <taxon>Eukaryota</taxon>
        <taxon>Fungi</taxon>
        <taxon>Fungi incertae sedis</taxon>
        <taxon>Mucoromycota</taxon>
        <taxon>Glomeromycotina</taxon>
        <taxon>Glomeromycetes</taxon>
        <taxon>Glomerales</taxon>
        <taxon>Glomeraceae</taxon>
        <taxon>Funneliformis</taxon>
    </lineage>
</organism>
<protein>
    <submittedName>
        <fullName evidence="5">8692_t:CDS:1</fullName>
    </submittedName>
</protein>
<dbReference type="PANTHER" id="PTHR24291:SF189">
    <property type="entry name" value="CYTOCHROME P450 4C3-RELATED"/>
    <property type="match status" value="1"/>
</dbReference>